<dbReference type="EnsemblPlants" id="PNT62711">
    <property type="protein sequence ID" value="PNT62711"/>
    <property type="gene ID" value="BRADI_4g07423v3"/>
</dbReference>
<evidence type="ECO:0000313" key="2">
    <source>
        <dbReference type="EMBL" id="PNT62711.1"/>
    </source>
</evidence>
<gene>
    <name evidence="2" type="ORF">BRADI_4g07423v3</name>
</gene>
<feature type="chain" id="PRO_5036043214" evidence="1">
    <location>
        <begin position="21"/>
        <end position="44"/>
    </location>
</feature>
<evidence type="ECO:0000313" key="3">
    <source>
        <dbReference type="EnsemblPlants" id="PNT62711"/>
    </source>
</evidence>
<dbReference type="Proteomes" id="UP000008810">
    <property type="component" value="Chromosome 4"/>
</dbReference>
<reference evidence="2" key="2">
    <citation type="submission" date="2017-06" db="EMBL/GenBank/DDBJ databases">
        <title>WGS assembly of Brachypodium distachyon.</title>
        <authorList>
            <consortium name="The International Brachypodium Initiative"/>
            <person name="Lucas S."/>
            <person name="Harmon-Smith M."/>
            <person name="Lail K."/>
            <person name="Tice H."/>
            <person name="Grimwood J."/>
            <person name="Bruce D."/>
            <person name="Barry K."/>
            <person name="Shu S."/>
            <person name="Lindquist E."/>
            <person name="Wang M."/>
            <person name="Pitluck S."/>
            <person name="Vogel J.P."/>
            <person name="Garvin D.F."/>
            <person name="Mockler T.C."/>
            <person name="Schmutz J."/>
            <person name="Rokhsar D."/>
            <person name="Bevan M.W."/>
        </authorList>
    </citation>
    <scope>NUCLEOTIDE SEQUENCE</scope>
    <source>
        <strain evidence="2">Bd21</strain>
    </source>
</reference>
<dbReference type="Gramene" id="PNT62711">
    <property type="protein sequence ID" value="PNT62711"/>
    <property type="gene ID" value="BRADI_4g07423v3"/>
</dbReference>
<evidence type="ECO:0000256" key="1">
    <source>
        <dbReference type="SAM" id="SignalP"/>
    </source>
</evidence>
<name>A0A2K2CL06_BRADI</name>
<protein>
    <submittedName>
        <fullName evidence="2 3">Uncharacterized protein</fullName>
    </submittedName>
</protein>
<evidence type="ECO:0000313" key="4">
    <source>
        <dbReference type="Proteomes" id="UP000008810"/>
    </source>
</evidence>
<reference evidence="2 3" key="1">
    <citation type="journal article" date="2010" name="Nature">
        <title>Genome sequencing and analysis of the model grass Brachypodium distachyon.</title>
        <authorList>
            <consortium name="International Brachypodium Initiative"/>
        </authorList>
    </citation>
    <scope>NUCLEOTIDE SEQUENCE [LARGE SCALE GENOMIC DNA]</scope>
    <source>
        <strain evidence="2 3">Bd21</strain>
    </source>
</reference>
<organism evidence="2">
    <name type="scientific">Brachypodium distachyon</name>
    <name type="common">Purple false brome</name>
    <name type="synonym">Trachynia distachya</name>
    <dbReference type="NCBI Taxonomy" id="15368"/>
    <lineage>
        <taxon>Eukaryota</taxon>
        <taxon>Viridiplantae</taxon>
        <taxon>Streptophyta</taxon>
        <taxon>Embryophyta</taxon>
        <taxon>Tracheophyta</taxon>
        <taxon>Spermatophyta</taxon>
        <taxon>Magnoliopsida</taxon>
        <taxon>Liliopsida</taxon>
        <taxon>Poales</taxon>
        <taxon>Poaceae</taxon>
        <taxon>BOP clade</taxon>
        <taxon>Pooideae</taxon>
        <taxon>Stipodae</taxon>
        <taxon>Brachypodieae</taxon>
        <taxon>Brachypodium</taxon>
    </lineage>
</organism>
<feature type="signal peptide" evidence="1">
    <location>
        <begin position="1"/>
        <end position="20"/>
    </location>
</feature>
<sequence length="44" mass="4816">MISFAPVLCLLSMAMAPLLTSPPLLRQAGFETPTPIELLMLSNW</sequence>
<proteinExistence type="predicted"/>
<keyword evidence="1" id="KW-0732">Signal</keyword>
<dbReference type="AlphaFoldDB" id="A0A2K2CL06"/>
<accession>A0A2K2CL06</accession>
<dbReference type="InParanoid" id="A0A2K2CL06"/>
<reference evidence="3" key="3">
    <citation type="submission" date="2018-08" db="UniProtKB">
        <authorList>
            <consortium name="EnsemblPlants"/>
        </authorList>
    </citation>
    <scope>IDENTIFICATION</scope>
    <source>
        <strain evidence="3">cv. Bd21</strain>
    </source>
</reference>
<dbReference type="EMBL" id="CM000883">
    <property type="protein sequence ID" value="PNT62711.1"/>
    <property type="molecule type" value="Genomic_DNA"/>
</dbReference>
<keyword evidence="4" id="KW-1185">Reference proteome</keyword>